<keyword evidence="2" id="KW-1185">Reference proteome</keyword>
<protein>
    <submittedName>
        <fullName evidence="1">Uncharacterized protein</fullName>
    </submittedName>
</protein>
<proteinExistence type="predicted"/>
<reference evidence="1 2" key="1">
    <citation type="journal article" date="2015" name="Stand. Genomic Sci.">
        <title>Genomic Encyclopedia of Bacterial and Archaeal Type Strains, Phase III: the genomes of soil and plant-associated and newly described type strains.</title>
        <authorList>
            <person name="Whitman W.B."/>
            <person name="Woyke T."/>
            <person name="Klenk H.P."/>
            <person name="Zhou Y."/>
            <person name="Lilburn T.G."/>
            <person name="Beck B.J."/>
            <person name="De Vos P."/>
            <person name="Vandamme P."/>
            <person name="Eisen J.A."/>
            <person name="Garrity G."/>
            <person name="Hugenholtz P."/>
            <person name="Kyrpides N.C."/>
        </authorList>
    </citation>
    <scope>NUCLEOTIDE SEQUENCE [LARGE SCALE GENOMIC DNA]</scope>
    <source>
        <strain evidence="1 2">CGMCC 1.10947</strain>
    </source>
</reference>
<evidence type="ECO:0000313" key="2">
    <source>
        <dbReference type="Proteomes" id="UP000317176"/>
    </source>
</evidence>
<gene>
    <name evidence="1" type="ORF">IQ17_05493</name>
</gene>
<accession>A0A562KU95</accession>
<organism evidence="1 2">
    <name type="scientific">Bradyrhizobium daqingense</name>
    <dbReference type="NCBI Taxonomy" id="993502"/>
    <lineage>
        <taxon>Bacteria</taxon>
        <taxon>Pseudomonadati</taxon>
        <taxon>Pseudomonadota</taxon>
        <taxon>Alphaproteobacteria</taxon>
        <taxon>Hyphomicrobiales</taxon>
        <taxon>Nitrobacteraceae</taxon>
        <taxon>Bradyrhizobium</taxon>
    </lineage>
</organism>
<dbReference type="Proteomes" id="UP000317176">
    <property type="component" value="Unassembled WGS sequence"/>
</dbReference>
<sequence>MQHDEDHFAPMLGRAVLAAWGDMPRDIQEALFEIAVKDRPGDRDALAKLLHERHPRTVHAS</sequence>
<dbReference type="AlphaFoldDB" id="A0A562KU95"/>
<evidence type="ECO:0000313" key="1">
    <source>
        <dbReference type="EMBL" id="TWH98916.1"/>
    </source>
</evidence>
<dbReference type="RefSeq" id="WP_060734723.1">
    <property type="nucleotide sequence ID" value="NZ_CP088014.1"/>
</dbReference>
<dbReference type="OrthoDB" id="7376110at2"/>
<comment type="caution">
    <text evidence="1">The sequence shown here is derived from an EMBL/GenBank/DDBJ whole genome shotgun (WGS) entry which is preliminary data.</text>
</comment>
<name>A0A562KU95_9BRAD</name>
<dbReference type="EMBL" id="VLKL01000019">
    <property type="protein sequence ID" value="TWH98916.1"/>
    <property type="molecule type" value="Genomic_DNA"/>
</dbReference>